<name>A0ABS2LJH2_9CELL</name>
<comment type="caution">
    <text evidence="1">The sequence shown here is derived from an EMBL/GenBank/DDBJ whole genome shotgun (WGS) entry which is preliminary data.</text>
</comment>
<sequence length="41" mass="4358">MVVLVLLVLSVLFCRGVVRSGDRLRSGVCPEGVVMTVVVVT</sequence>
<accession>A0ABS2LJH2</accession>
<evidence type="ECO:0000313" key="1">
    <source>
        <dbReference type="EMBL" id="MBM7480570.1"/>
    </source>
</evidence>
<gene>
    <name evidence="1" type="ORF">JOD49_003490</name>
</gene>
<proteinExistence type="predicted"/>
<organism evidence="1 2">
    <name type="scientific">Oerskovia jenensis</name>
    <dbReference type="NCBI Taxonomy" id="162169"/>
    <lineage>
        <taxon>Bacteria</taxon>
        <taxon>Bacillati</taxon>
        <taxon>Actinomycetota</taxon>
        <taxon>Actinomycetes</taxon>
        <taxon>Micrococcales</taxon>
        <taxon>Cellulomonadaceae</taxon>
        <taxon>Oerskovia</taxon>
    </lineage>
</organism>
<evidence type="ECO:0000313" key="2">
    <source>
        <dbReference type="Proteomes" id="UP000698059"/>
    </source>
</evidence>
<dbReference type="EMBL" id="JAFBBO010000001">
    <property type="protein sequence ID" value="MBM7480570.1"/>
    <property type="molecule type" value="Genomic_DNA"/>
</dbReference>
<keyword evidence="2" id="KW-1185">Reference proteome</keyword>
<protein>
    <submittedName>
        <fullName evidence="1">Uncharacterized protein</fullName>
    </submittedName>
</protein>
<dbReference type="Proteomes" id="UP000698059">
    <property type="component" value="Unassembled WGS sequence"/>
</dbReference>
<reference evidence="1 2" key="1">
    <citation type="submission" date="2021-01" db="EMBL/GenBank/DDBJ databases">
        <title>Sequencing the genomes of 1000 actinobacteria strains.</title>
        <authorList>
            <person name="Klenk H.-P."/>
        </authorList>
    </citation>
    <scope>NUCLEOTIDE SEQUENCE [LARGE SCALE GENOMIC DNA]</scope>
    <source>
        <strain evidence="1 2">DSM 46000</strain>
    </source>
</reference>